<dbReference type="EMBL" id="BMAT01011007">
    <property type="protein sequence ID" value="GFR64940.1"/>
    <property type="molecule type" value="Genomic_DNA"/>
</dbReference>
<keyword evidence="3" id="KW-1185">Reference proteome</keyword>
<accession>A0AAV4EXC1</accession>
<feature type="region of interest" description="Disordered" evidence="1">
    <location>
        <begin position="24"/>
        <end position="43"/>
    </location>
</feature>
<gene>
    <name evidence="2" type="ORF">ElyMa_005519000</name>
</gene>
<proteinExistence type="predicted"/>
<evidence type="ECO:0000313" key="3">
    <source>
        <dbReference type="Proteomes" id="UP000762676"/>
    </source>
</evidence>
<organism evidence="2 3">
    <name type="scientific">Elysia marginata</name>
    <dbReference type="NCBI Taxonomy" id="1093978"/>
    <lineage>
        <taxon>Eukaryota</taxon>
        <taxon>Metazoa</taxon>
        <taxon>Spiralia</taxon>
        <taxon>Lophotrochozoa</taxon>
        <taxon>Mollusca</taxon>
        <taxon>Gastropoda</taxon>
        <taxon>Heterobranchia</taxon>
        <taxon>Euthyneura</taxon>
        <taxon>Panpulmonata</taxon>
        <taxon>Sacoglossa</taxon>
        <taxon>Placobranchoidea</taxon>
        <taxon>Plakobranchidae</taxon>
        <taxon>Elysia</taxon>
    </lineage>
</organism>
<feature type="compositionally biased region" description="Basic and acidic residues" evidence="1">
    <location>
        <begin position="24"/>
        <end position="34"/>
    </location>
</feature>
<evidence type="ECO:0000313" key="2">
    <source>
        <dbReference type="EMBL" id="GFR64940.1"/>
    </source>
</evidence>
<protein>
    <submittedName>
        <fullName evidence="2">Uncharacterized protein</fullName>
    </submittedName>
</protein>
<dbReference type="Proteomes" id="UP000762676">
    <property type="component" value="Unassembled WGS sequence"/>
</dbReference>
<dbReference type="AlphaFoldDB" id="A0AAV4EXC1"/>
<sequence>MYVYCTSTRAPEQNHDHVEIAVHSKTREADRGAKEGGGVGSQHTHNKVISAWLSKIAFSKRAWRRRHGPVLRTQLVQGWSWLAEAHCSAGNGPGLPDAT</sequence>
<evidence type="ECO:0000256" key="1">
    <source>
        <dbReference type="SAM" id="MobiDB-lite"/>
    </source>
</evidence>
<name>A0AAV4EXC1_9GAST</name>
<reference evidence="2 3" key="1">
    <citation type="journal article" date="2021" name="Elife">
        <title>Chloroplast acquisition without the gene transfer in kleptoplastic sea slugs, Plakobranchus ocellatus.</title>
        <authorList>
            <person name="Maeda T."/>
            <person name="Takahashi S."/>
            <person name="Yoshida T."/>
            <person name="Shimamura S."/>
            <person name="Takaki Y."/>
            <person name="Nagai Y."/>
            <person name="Toyoda A."/>
            <person name="Suzuki Y."/>
            <person name="Arimoto A."/>
            <person name="Ishii H."/>
            <person name="Satoh N."/>
            <person name="Nishiyama T."/>
            <person name="Hasebe M."/>
            <person name="Maruyama T."/>
            <person name="Minagawa J."/>
            <person name="Obokata J."/>
            <person name="Shigenobu S."/>
        </authorList>
    </citation>
    <scope>NUCLEOTIDE SEQUENCE [LARGE SCALE GENOMIC DNA]</scope>
</reference>
<comment type="caution">
    <text evidence="2">The sequence shown here is derived from an EMBL/GenBank/DDBJ whole genome shotgun (WGS) entry which is preliminary data.</text>
</comment>